<evidence type="ECO:0000256" key="1">
    <source>
        <dbReference type="ARBA" id="ARBA00004196"/>
    </source>
</evidence>
<comment type="similarity">
    <text evidence="2">Belongs to the bacterial solute-binding protein 5 family.</text>
</comment>
<gene>
    <name evidence="6" type="ORF">LEA_09570</name>
</gene>
<dbReference type="InterPro" id="IPR023765">
    <property type="entry name" value="SBP_5_CS"/>
</dbReference>
<dbReference type="Gene3D" id="3.90.76.10">
    <property type="entry name" value="Dipeptide-binding Protein, Domain 1"/>
    <property type="match status" value="1"/>
</dbReference>
<dbReference type="PROSITE" id="PS01040">
    <property type="entry name" value="SBP_BACTERIAL_5"/>
    <property type="match status" value="1"/>
</dbReference>
<evidence type="ECO:0000259" key="5">
    <source>
        <dbReference type="Pfam" id="PF00496"/>
    </source>
</evidence>
<dbReference type="InterPro" id="IPR039424">
    <property type="entry name" value="SBP_5"/>
</dbReference>
<organism evidence="6">
    <name type="scientific">human gut metagenome</name>
    <dbReference type="NCBI Taxonomy" id="408170"/>
    <lineage>
        <taxon>unclassified sequences</taxon>
        <taxon>metagenomes</taxon>
        <taxon>organismal metagenomes</taxon>
    </lineage>
</organism>
<evidence type="ECO:0000256" key="3">
    <source>
        <dbReference type="ARBA" id="ARBA00022448"/>
    </source>
</evidence>
<dbReference type="AlphaFoldDB" id="K1TB58"/>
<reference evidence="6" key="1">
    <citation type="journal article" date="2013" name="Environ. Microbiol.">
        <title>Microbiota from the distal guts of lean and obese adolescents exhibit partial functional redundancy besides clear differences in community structure.</title>
        <authorList>
            <person name="Ferrer M."/>
            <person name="Ruiz A."/>
            <person name="Lanza F."/>
            <person name="Haange S.B."/>
            <person name="Oberbach A."/>
            <person name="Till H."/>
            <person name="Bargiela R."/>
            <person name="Campoy C."/>
            <person name="Segura M.T."/>
            <person name="Richter M."/>
            <person name="von Bergen M."/>
            <person name="Seifert J."/>
            <person name="Suarez A."/>
        </authorList>
    </citation>
    <scope>NUCLEOTIDE SEQUENCE</scope>
</reference>
<dbReference type="Pfam" id="PF00496">
    <property type="entry name" value="SBP_bac_5"/>
    <property type="match status" value="1"/>
</dbReference>
<dbReference type="PANTHER" id="PTHR30290:SF10">
    <property type="entry name" value="PERIPLASMIC OLIGOPEPTIDE-BINDING PROTEIN-RELATED"/>
    <property type="match status" value="1"/>
</dbReference>
<feature type="non-terminal residue" evidence="6">
    <location>
        <position position="141"/>
    </location>
</feature>
<comment type="caution">
    <text evidence="6">The sequence shown here is derived from an EMBL/GenBank/DDBJ whole genome shotgun (WGS) entry which is preliminary data.</text>
</comment>
<dbReference type="SUPFAM" id="SSF53850">
    <property type="entry name" value="Periplasmic binding protein-like II"/>
    <property type="match status" value="1"/>
</dbReference>
<dbReference type="InterPro" id="IPR000914">
    <property type="entry name" value="SBP_5_dom"/>
</dbReference>
<evidence type="ECO:0000256" key="4">
    <source>
        <dbReference type="ARBA" id="ARBA00022729"/>
    </source>
</evidence>
<dbReference type="EMBL" id="AJWY01006417">
    <property type="protein sequence ID" value="EKC66918.1"/>
    <property type="molecule type" value="Genomic_DNA"/>
</dbReference>
<sequence length="141" mass="15309">MKTKRLIAAILAVVMCLSAMALLSSCGNSKKDDAGITVQIGPNPETLDPALNNAVDGGNMLITLYETLLIIDEDNKVQPGQAEKYTVSDDGLTWTFTMRDGLKWSDGTELNAKDFEYTFKRLTNTELAAPYAETVIGMVEG</sequence>
<dbReference type="GO" id="GO:0030313">
    <property type="term" value="C:cell envelope"/>
    <property type="evidence" value="ECO:0007669"/>
    <property type="project" value="UniProtKB-SubCell"/>
</dbReference>
<protein>
    <submittedName>
        <fullName evidence="6">Oligopeptide ABC transporter, periplasmic oligopeptide-binding protein</fullName>
    </submittedName>
</protein>
<accession>K1TB58</accession>
<feature type="domain" description="Solute-binding protein family 5" evidence="5">
    <location>
        <begin position="76"/>
        <end position="134"/>
    </location>
</feature>
<proteinExistence type="inferred from homology"/>
<name>K1TB58_9ZZZZ</name>
<evidence type="ECO:0000313" key="6">
    <source>
        <dbReference type="EMBL" id="EKC66918.1"/>
    </source>
</evidence>
<comment type="subcellular location">
    <subcellularLocation>
        <location evidence="1">Cell envelope</location>
    </subcellularLocation>
</comment>
<dbReference type="GO" id="GO:1904680">
    <property type="term" value="F:peptide transmembrane transporter activity"/>
    <property type="evidence" value="ECO:0007669"/>
    <property type="project" value="TreeGrafter"/>
</dbReference>
<dbReference type="PROSITE" id="PS51257">
    <property type="entry name" value="PROKAR_LIPOPROTEIN"/>
    <property type="match status" value="1"/>
</dbReference>
<keyword evidence="4" id="KW-0732">Signal</keyword>
<dbReference type="GO" id="GO:0015833">
    <property type="term" value="P:peptide transport"/>
    <property type="evidence" value="ECO:0007669"/>
    <property type="project" value="TreeGrafter"/>
</dbReference>
<dbReference type="PANTHER" id="PTHR30290">
    <property type="entry name" value="PERIPLASMIC BINDING COMPONENT OF ABC TRANSPORTER"/>
    <property type="match status" value="1"/>
</dbReference>
<evidence type="ECO:0000256" key="2">
    <source>
        <dbReference type="ARBA" id="ARBA00005695"/>
    </source>
</evidence>
<keyword evidence="3" id="KW-0813">Transport</keyword>
<dbReference type="Gene3D" id="3.40.190.10">
    <property type="entry name" value="Periplasmic binding protein-like II"/>
    <property type="match status" value="1"/>
</dbReference>